<dbReference type="AlphaFoldDB" id="X0S9V9"/>
<dbReference type="SUPFAM" id="SSF53092">
    <property type="entry name" value="Creatinase/prolidase N-terminal domain"/>
    <property type="match status" value="1"/>
</dbReference>
<dbReference type="Gene3D" id="3.90.230.10">
    <property type="entry name" value="Creatinase/methionine aminopeptidase superfamily"/>
    <property type="match status" value="1"/>
</dbReference>
<evidence type="ECO:0000313" key="3">
    <source>
        <dbReference type="EMBL" id="GAF77828.1"/>
    </source>
</evidence>
<dbReference type="InterPro" id="IPR000994">
    <property type="entry name" value="Pept_M24"/>
</dbReference>
<evidence type="ECO:0000259" key="1">
    <source>
        <dbReference type="Pfam" id="PF00557"/>
    </source>
</evidence>
<sequence length="219" mass="24798">MGFTNRLQKLRQRLAEDDIEAIFISQSENRYYLSGFDGSSGFLLITPQNTVLATDFRYLEQAKRQAPDYEIFQITGDLVDWFPRLVAELNLRRLGFEAEHITFALYRQLTDTLNKAQSQLKLIPTDGLVESLRAIKEPEEIELITKAVAISDNAMEYIDDIIHIGMSEKEVAWEIEKFMRVNGSQTIPFDIIVASGPNSALPHAKPSSRAIHSGEPVII</sequence>
<dbReference type="Gene3D" id="3.40.350.10">
    <property type="entry name" value="Creatinase/prolidase N-terminal domain"/>
    <property type="match status" value="1"/>
</dbReference>
<proteinExistence type="predicted"/>
<feature type="domain" description="Peptidase M24" evidence="1">
    <location>
        <begin position="142"/>
        <end position="219"/>
    </location>
</feature>
<reference evidence="3" key="1">
    <citation type="journal article" date="2014" name="Front. Microbiol.">
        <title>High frequency of phylogenetically diverse reductive dehalogenase-homologous genes in deep subseafloor sedimentary metagenomes.</title>
        <authorList>
            <person name="Kawai M."/>
            <person name="Futagami T."/>
            <person name="Toyoda A."/>
            <person name="Takaki Y."/>
            <person name="Nishi S."/>
            <person name="Hori S."/>
            <person name="Arai W."/>
            <person name="Tsubouchi T."/>
            <person name="Morono Y."/>
            <person name="Uchiyama I."/>
            <person name="Ito T."/>
            <person name="Fujiyama A."/>
            <person name="Inagaki F."/>
            <person name="Takami H."/>
        </authorList>
    </citation>
    <scope>NUCLEOTIDE SEQUENCE</scope>
    <source>
        <strain evidence="3">Expedition CK06-06</strain>
    </source>
</reference>
<name>X0S9V9_9ZZZZ</name>
<accession>X0S9V9</accession>
<protein>
    <recommendedName>
        <fullName evidence="4">Creatinase N-terminal domain-containing protein</fullName>
    </recommendedName>
</protein>
<dbReference type="SUPFAM" id="SSF55920">
    <property type="entry name" value="Creatinase/aminopeptidase"/>
    <property type="match status" value="1"/>
</dbReference>
<evidence type="ECO:0008006" key="4">
    <source>
        <dbReference type="Google" id="ProtNLM"/>
    </source>
</evidence>
<organism evidence="3">
    <name type="scientific">marine sediment metagenome</name>
    <dbReference type="NCBI Taxonomy" id="412755"/>
    <lineage>
        <taxon>unclassified sequences</taxon>
        <taxon>metagenomes</taxon>
        <taxon>ecological metagenomes</taxon>
    </lineage>
</organism>
<dbReference type="PANTHER" id="PTHR46112">
    <property type="entry name" value="AMINOPEPTIDASE"/>
    <property type="match status" value="1"/>
</dbReference>
<dbReference type="PANTHER" id="PTHR46112:SF3">
    <property type="entry name" value="AMINOPEPTIDASE YPDF"/>
    <property type="match status" value="1"/>
</dbReference>
<dbReference type="Pfam" id="PF00557">
    <property type="entry name" value="Peptidase_M24"/>
    <property type="match status" value="1"/>
</dbReference>
<dbReference type="Pfam" id="PF01321">
    <property type="entry name" value="Creatinase_N"/>
    <property type="match status" value="1"/>
</dbReference>
<gene>
    <name evidence="3" type="ORF">S01H1_03472</name>
</gene>
<dbReference type="InterPro" id="IPR029149">
    <property type="entry name" value="Creatin/AminoP/Spt16_N"/>
</dbReference>
<comment type="caution">
    <text evidence="3">The sequence shown here is derived from an EMBL/GenBank/DDBJ whole genome shotgun (WGS) entry which is preliminary data.</text>
</comment>
<dbReference type="InterPro" id="IPR000587">
    <property type="entry name" value="Creatinase_N"/>
</dbReference>
<feature type="non-terminal residue" evidence="3">
    <location>
        <position position="219"/>
    </location>
</feature>
<dbReference type="EMBL" id="BARS01001891">
    <property type="protein sequence ID" value="GAF77828.1"/>
    <property type="molecule type" value="Genomic_DNA"/>
</dbReference>
<dbReference type="InterPro" id="IPR050659">
    <property type="entry name" value="Peptidase_M24B"/>
</dbReference>
<evidence type="ECO:0000259" key="2">
    <source>
        <dbReference type="Pfam" id="PF01321"/>
    </source>
</evidence>
<dbReference type="InterPro" id="IPR036005">
    <property type="entry name" value="Creatinase/aminopeptidase-like"/>
</dbReference>
<feature type="domain" description="Creatinase N-terminal" evidence="2">
    <location>
        <begin position="6"/>
        <end position="135"/>
    </location>
</feature>